<reference evidence="2 3" key="1">
    <citation type="submission" date="2015-01" db="EMBL/GenBank/DDBJ databases">
        <title>The Genome Sequence of Exophiala xenobiotica CBS118157.</title>
        <authorList>
            <consortium name="The Broad Institute Genomics Platform"/>
            <person name="Cuomo C."/>
            <person name="de Hoog S."/>
            <person name="Gorbushina A."/>
            <person name="Stielow B."/>
            <person name="Teixiera M."/>
            <person name="Abouelleil A."/>
            <person name="Chapman S.B."/>
            <person name="Priest M."/>
            <person name="Young S.K."/>
            <person name="Wortman J."/>
            <person name="Nusbaum C."/>
            <person name="Birren B."/>
        </authorList>
    </citation>
    <scope>NUCLEOTIDE SEQUENCE [LARGE SCALE GENOMIC DNA]</scope>
    <source>
        <strain evidence="2 3">CBS 118157</strain>
    </source>
</reference>
<dbReference type="AlphaFoldDB" id="A0A0D2ERK4"/>
<dbReference type="Proteomes" id="UP000054342">
    <property type="component" value="Unassembled WGS sequence"/>
</dbReference>
<accession>A0A0D2ERK4</accession>
<protein>
    <submittedName>
        <fullName evidence="2">Uncharacterized protein</fullName>
    </submittedName>
</protein>
<evidence type="ECO:0000313" key="3">
    <source>
        <dbReference type="Proteomes" id="UP000054342"/>
    </source>
</evidence>
<dbReference type="GeneID" id="25327837"/>
<name>A0A0D2ERK4_9EURO</name>
<dbReference type="OrthoDB" id="4154127at2759"/>
<organism evidence="2 3">
    <name type="scientific">Exophiala xenobiotica</name>
    <dbReference type="NCBI Taxonomy" id="348802"/>
    <lineage>
        <taxon>Eukaryota</taxon>
        <taxon>Fungi</taxon>
        <taxon>Dikarya</taxon>
        <taxon>Ascomycota</taxon>
        <taxon>Pezizomycotina</taxon>
        <taxon>Eurotiomycetes</taxon>
        <taxon>Chaetothyriomycetidae</taxon>
        <taxon>Chaetothyriales</taxon>
        <taxon>Herpotrichiellaceae</taxon>
        <taxon>Exophiala</taxon>
    </lineage>
</organism>
<evidence type="ECO:0000313" key="2">
    <source>
        <dbReference type="EMBL" id="KIW57375.1"/>
    </source>
</evidence>
<evidence type="ECO:0000256" key="1">
    <source>
        <dbReference type="SAM" id="MobiDB-lite"/>
    </source>
</evidence>
<proteinExistence type="predicted"/>
<gene>
    <name evidence="2" type="ORF">PV05_05929</name>
</gene>
<feature type="compositionally biased region" description="Polar residues" evidence="1">
    <location>
        <begin position="242"/>
        <end position="266"/>
    </location>
</feature>
<sequence>MKTSMVFKSRAVREWLKARFGKETRQSGTREVSPSQPTNFRRQEIYFEIDHEGNAVMVEDPADDQNDPPPHAIGSWAQLANGEECALSWPGVGGSEAGWTRRRLFSLVFALAVEPRIRAGPSRLPVVRDVTIPRSTVDTILAERQVTANLNRDVRAIVDALNQVHPRPADASMVAYLEGASTVTQLALSNELHQGNPVAVREIIQDIVRMYHGAPIVAGQGGDWHQQGVTVDQHDLEHKQSHVLSSKPCSASSGETSKSVSSASRQ</sequence>
<dbReference type="RefSeq" id="XP_013317959.1">
    <property type="nucleotide sequence ID" value="XM_013462505.1"/>
</dbReference>
<dbReference type="EMBL" id="KN847319">
    <property type="protein sequence ID" value="KIW57375.1"/>
    <property type="molecule type" value="Genomic_DNA"/>
</dbReference>
<dbReference type="HOGENOM" id="CLU_1045966_0_0_1"/>
<feature type="region of interest" description="Disordered" evidence="1">
    <location>
        <begin position="236"/>
        <end position="266"/>
    </location>
</feature>
<keyword evidence="3" id="KW-1185">Reference proteome</keyword>